<dbReference type="Pfam" id="PF06722">
    <property type="entry name" value="EryCIII-like_C"/>
    <property type="match status" value="1"/>
</dbReference>
<organism evidence="3 4">
    <name type="scientific">Roseimicrobium gellanilyticum</name>
    <dbReference type="NCBI Taxonomy" id="748857"/>
    <lineage>
        <taxon>Bacteria</taxon>
        <taxon>Pseudomonadati</taxon>
        <taxon>Verrucomicrobiota</taxon>
        <taxon>Verrucomicrobiia</taxon>
        <taxon>Verrucomicrobiales</taxon>
        <taxon>Verrucomicrobiaceae</taxon>
        <taxon>Roseimicrobium</taxon>
    </lineage>
</organism>
<gene>
    <name evidence="3" type="ORF">DES53_101333</name>
</gene>
<evidence type="ECO:0000313" key="3">
    <source>
        <dbReference type="EMBL" id="RBP47536.1"/>
    </source>
</evidence>
<protein>
    <submittedName>
        <fullName evidence="3">UDP:flavonoid glycosyltransferase YjiC (YdhE family)</fullName>
    </submittedName>
</protein>
<dbReference type="GO" id="GO:0005975">
    <property type="term" value="P:carbohydrate metabolic process"/>
    <property type="evidence" value="ECO:0007669"/>
    <property type="project" value="InterPro"/>
</dbReference>
<dbReference type="CDD" id="cd03784">
    <property type="entry name" value="GT1_Gtf-like"/>
    <property type="match status" value="1"/>
</dbReference>
<dbReference type="InterPro" id="IPR004276">
    <property type="entry name" value="GlycoTrans_28_N"/>
</dbReference>
<proteinExistence type="predicted"/>
<evidence type="ECO:0000259" key="2">
    <source>
        <dbReference type="Pfam" id="PF06722"/>
    </source>
</evidence>
<dbReference type="Proteomes" id="UP000253426">
    <property type="component" value="Unassembled WGS sequence"/>
</dbReference>
<comment type="caution">
    <text evidence="3">The sequence shown here is derived from an EMBL/GenBank/DDBJ whole genome shotgun (WGS) entry which is preliminary data.</text>
</comment>
<dbReference type="InterPro" id="IPR002213">
    <property type="entry name" value="UDP_glucos_trans"/>
</dbReference>
<dbReference type="RefSeq" id="WP_113956465.1">
    <property type="nucleotide sequence ID" value="NZ_QNRR01000001.1"/>
</dbReference>
<dbReference type="PANTHER" id="PTHR48050">
    <property type="entry name" value="STEROL 3-BETA-GLUCOSYLTRANSFERASE"/>
    <property type="match status" value="1"/>
</dbReference>
<dbReference type="InterPro" id="IPR050426">
    <property type="entry name" value="Glycosyltransferase_28"/>
</dbReference>
<dbReference type="AlphaFoldDB" id="A0A366HTC6"/>
<dbReference type="Pfam" id="PF03033">
    <property type="entry name" value="Glyco_transf_28"/>
    <property type="match status" value="1"/>
</dbReference>
<feature type="domain" description="Erythromycin biosynthesis protein CIII-like C-terminal" evidence="2">
    <location>
        <begin position="294"/>
        <end position="406"/>
    </location>
</feature>
<name>A0A366HTC6_9BACT</name>
<dbReference type="InterPro" id="IPR010610">
    <property type="entry name" value="EryCIII-like_C"/>
</dbReference>
<dbReference type="GO" id="GO:0016758">
    <property type="term" value="F:hexosyltransferase activity"/>
    <property type="evidence" value="ECO:0007669"/>
    <property type="project" value="InterPro"/>
</dbReference>
<dbReference type="PANTHER" id="PTHR48050:SF13">
    <property type="entry name" value="STEROL 3-BETA-GLUCOSYLTRANSFERASE UGT80A2"/>
    <property type="match status" value="1"/>
</dbReference>
<dbReference type="OrthoDB" id="9805366at2"/>
<feature type="domain" description="Glycosyltransferase family 28 N-terminal" evidence="1">
    <location>
        <begin position="5"/>
        <end position="75"/>
    </location>
</feature>
<dbReference type="GO" id="GO:0008194">
    <property type="term" value="F:UDP-glycosyltransferase activity"/>
    <property type="evidence" value="ECO:0007669"/>
    <property type="project" value="InterPro"/>
</dbReference>
<dbReference type="Gene3D" id="3.40.50.2000">
    <property type="entry name" value="Glycogen Phosphorylase B"/>
    <property type="match status" value="2"/>
</dbReference>
<keyword evidence="4" id="KW-1185">Reference proteome</keyword>
<dbReference type="GO" id="GO:0033072">
    <property type="term" value="P:vancomycin biosynthetic process"/>
    <property type="evidence" value="ECO:0007669"/>
    <property type="project" value="UniProtKB-ARBA"/>
</dbReference>
<sequence length="416" mass="46176">MSHFLLTPFGSAGDVNPFIWMGRLLQSRGHEVELITAPMFREMVERAGLPFHPLGKDEEFEAIIHHPDLWKPLKGTALVLEYGAKFLVPCYEIIASRVRPGETRLVSPFHLFAARVAREKFHVPLVSTHLQPSCFLSLHDTPVLIPGLEWITKLPKWMKRLMFSLPNPADFKLSPVLKKLCREVGVTPPPRPLPHWMHSPDANLALFPSWFSAAQPDWPEHTTQTGFPLEDLKGQFELPASLRTWLDAGDKPVLMSPGSGNAQAHDFFREGLEACRLAGMRALIGTRYPEQLPSPLPEFARHFDYLPFGDLLPRVNVLIHHGGIGTLSQALAAGVPQLLMPMGHDQPDNAMRLARLGAGASLLHRDFNAAKVAAMLKFLSEDDLVGAACRTAAEKCREARPAEIALGVLESVTRRG</sequence>
<evidence type="ECO:0000313" key="4">
    <source>
        <dbReference type="Proteomes" id="UP000253426"/>
    </source>
</evidence>
<accession>A0A366HTC6</accession>
<keyword evidence="3" id="KW-0808">Transferase</keyword>
<reference evidence="3 4" key="1">
    <citation type="submission" date="2018-06" db="EMBL/GenBank/DDBJ databases">
        <title>Genomic Encyclopedia of Type Strains, Phase IV (KMG-IV): sequencing the most valuable type-strain genomes for metagenomic binning, comparative biology and taxonomic classification.</title>
        <authorList>
            <person name="Goeker M."/>
        </authorList>
    </citation>
    <scope>NUCLEOTIDE SEQUENCE [LARGE SCALE GENOMIC DNA]</scope>
    <source>
        <strain evidence="3 4">DSM 25532</strain>
    </source>
</reference>
<dbReference type="EMBL" id="QNRR01000001">
    <property type="protein sequence ID" value="RBP47536.1"/>
    <property type="molecule type" value="Genomic_DNA"/>
</dbReference>
<evidence type="ECO:0000259" key="1">
    <source>
        <dbReference type="Pfam" id="PF03033"/>
    </source>
</evidence>
<dbReference type="SUPFAM" id="SSF53756">
    <property type="entry name" value="UDP-Glycosyltransferase/glycogen phosphorylase"/>
    <property type="match status" value="1"/>
</dbReference>